<keyword evidence="1" id="KW-0472">Membrane</keyword>
<dbReference type="InterPro" id="IPR001763">
    <property type="entry name" value="Rhodanese-like_dom"/>
</dbReference>
<dbReference type="AlphaFoldDB" id="A0A183C5R9"/>
<evidence type="ECO:0000259" key="2">
    <source>
        <dbReference type="PROSITE" id="PS50206"/>
    </source>
</evidence>
<keyword evidence="1" id="KW-1133">Transmembrane helix</keyword>
<keyword evidence="1" id="KW-0812">Transmembrane</keyword>
<keyword evidence="3" id="KW-1185">Reference proteome</keyword>
<evidence type="ECO:0000313" key="4">
    <source>
        <dbReference type="WBParaSite" id="GPLIN_000821400"/>
    </source>
</evidence>
<feature type="transmembrane region" description="Helical" evidence="1">
    <location>
        <begin position="524"/>
        <end position="545"/>
    </location>
</feature>
<protein>
    <submittedName>
        <fullName evidence="4">Rhodanese domain-containing protein</fullName>
    </submittedName>
</protein>
<dbReference type="WBParaSite" id="GPLIN_000821400">
    <property type="protein sequence ID" value="GPLIN_000821400"/>
    <property type="gene ID" value="GPLIN_000821400"/>
</dbReference>
<evidence type="ECO:0000313" key="3">
    <source>
        <dbReference type="Proteomes" id="UP000050741"/>
    </source>
</evidence>
<feature type="domain" description="Rhodanese" evidence="2">
    <location>
        <begin position="167"/>
        <end position="184"/>
    </location>
</feature>
<dbReference type="PROSITE" id="PS50206">
    <property type="entry name" value="RHODANESE_3"/>
    <property type="match status" value="1"/>
</dbReference>
<accession>A0A183C5R9</accession>
<dbReference type="Proteomes" id="UP000050741">
    <property type="component" value="Unassembled WGS sequence"/>
</dbReference>
<reference evidence="3" key="2">
    <citation type="submission" date="2014-05" db="EMBL/GenBank/DDBJ databases">
        <title>The genome and life-stage specific transcriptomes of Globodera pallida elucidate key aspects of plant parasitism by a cyst nematode.</title>
        <authorList>
            <person name="Cotton J.A."/>
            <person name="Lilley C.J."/>
            <person name="Jones L.M."/>
            <person name="Kikuchi T."/>
            <person name="Reid A.J."/>
            <person name="Thorpe P."/>
            <person name="Tsai I.J."/>
            <person name="Beasley H."/>
            <person name="Blok V."/>
            <person name="Cock P.J.A."/>
            <person name="Van den Akker S.E."/>
            <person name="Holroyd N."/>
            <person name="Hunt M."/>
            <person name="Mantelin S."/>
            <person name="Naghra H."/>
            <person name="Pain A."/>
            <person name="Palomares-Rius J.E."/>
            <person name="Zarowiecki M."/>
            <person name="Berriman M."/>
            <person name="Jones J.T."/>
            <person name="Urwin P.E."/>
        </authorList>
    </citation>
    <scope>NUCLEOTIDE SEQUENCE [LARGE SCALE GENOMIC DNA]</scope>
    <source>
        <strain evidence="3">Lindley</strain>
    </source>
</reference>
<dbReference type="Pfam" id="PF24664">
    <property type="entry name" value="Monjiviricetes_fusion"/>
    <property type="match status" value="1"/>
</dbReference>
<sequence>MLCPAADTGMFWKIKPTPTACANFTADPPFPTTHRFKIYRPNIDLLAIRAAHCSRIQETIKYKTDLVDNPHSYYSFLNLTTSKEECLRMWTFGQCQNGQLTGEARSRRTHNGQEPQFTYWQIGYKTASATDCFLTELDIYIKPGASKMSTPFSDLSHCHYRDEFCILLDGSILAWKREERDEVKLCNFIQFADWAGTFMGNIWIANNSEFALSFAETPPSVEDCKRQLSLSEQGYAVPRNQYRLLMAKKGRRSRRSADVGRVFTNQLGAQLTASQVLATEAMRKILNHLTALICAQRSRFGFGQRMFSGTEAITFARTVMNTTYVTARWISNEFLEIKHCVPIPRRNVTFLPSQKCYRDIPVNVTVLHRGMGAFLDPRTLIVEEKSIEKSCEYNQYATIYIEGQLIKINQKTGKTRVIGPEEIHELAVGDEALAFRNTDLKPHAFGNFLITNYSDPRIEVLQILQAFRLDNRFEQERLAKQIGRMGENRHINENQFDRILPKPPQWLQTLWEYKLADLLNLICWLYVLLRIFGDWVLPVLIRYALFNMPFERQAAQRLREAAFRLRANNELIELPPGAEGLQAGRRRRRYRRPRNVT</sequence>
<dbReference type="PANTHER" id="PTHR31524:SF2">
    <property type="entry name" value="PROTEIN CBG10426"/>
    <property type="match status" value="1"/>
</dbReference>
<dbReference type="PANTHER" id="PTHR31524">
    <property type="match status" value="1"/>
</dbReference>
<reference evidence="3" key="1">
    <citation type="submission" date="2013-12" db="EMBL/GenBank/DDBJ databases">
        <authorList>
            <person name="Aslett M."/>
        </authorList>
    </citation>
    <scope>NUCLEOTIDE SEQUENCE [LARGE SCALE GENOMIC DNA]</scope>
    <source>
        <strain evidence="3">Lindley</strain>
    </source>
</reference>
<organism evidence="3 4">
    <name type="scientific">Globodera pallida</name>
    <name type="common">Potato cyst nematode worm</name>
    <name type="synonym">Heterodera pallida</name>
    <dbReference type="NCBI Taxonomy" id="36090"/>
    <lineage>
        <taxon>Eukaryota</taxon>
        <taxon>Metazoa</taxon>
        <taxon>Ecdysozoa</taxon>
        <taxon>Nematoda</taxon>
        <taxon>Chromadorea</taxon>
        <taxon>Rhabditida</taxon>
        <taxon>Tylenchina</taxon>
        <taxon>Tylenchomorpha</taxon>
        <taxon>Tylenchoidea</taxon>
        <taxon>Heteroderidae</taxon>
        <taxon>Heteroderinae</taxon>
        <taxon>Globodera</taxon>
    </lineage>
</organism>
<evidence type="ECO:0000256" key="1">
    <source>
        <dbReference type="SAM" id="Phobius"/>
    </source>
</evidence>
<name>A0A183C5R9_GLOPA</name>
<proteinExistence type="predicted"/>
<reference evidence="4" key="3">
    <citation type="submission" date="2016-06" db="UniProtKB">
        <authorList>
            <consortium name="WormBaseParasite"/>
        </authorList>
    </citation>
    <scope>IDENTIFICATION</scope>
</reference>